<evidence type="ECO:0000313" key="19">
    <source>
        <dbReference type="Proteomes" id="UP000262825"/>
    </source>
</evidence>
<dbReference type="Pfam" id="PF04810">
    <property type="entry name" value="zf-Sec23_Sec24"/>
    <property type="match status" value="1"/>
</dbReference>
<dbReference type="Gene3D" id="2.30.30.380">
    <property type="entry name" value="Zn-finger domain of Sec23/24"/>
    <property type="match status" value="1"/>
</dbReference>
<evidence type="ECO:0000256" key="9">
    <source>
        <dbReference type="ARBA" id="ARBA00022927"/>
    </source>
</evidence>
<protein>
    <submittedName>
        <fullName evidence="18">Probable Protein transport protein SEC24</fullName>
    </submittedName>
</protein>
<dbReference type="Pfam" id="PF00626">
    <property type="entry name" value="Gelsolin"/>
    <property type="match status" value="1"/>
</dbReference>
<dbReference type="Gene3D" id="3.40.50.410">
    <property type="entry name" value="von Willebrand factor, type A domain"/>
    <property type="match status" value="1"/>
</dbReference>
<evidence type="ECO:0000256" key="10">
    <source>
        <dbReference type="ARBA" id="ARBA00023034"/>
    </source>
</evidence>
<dbReference type="InterPro" id="IPR036465">
    <property type="entry name" value="vWFA_dom_sf"/>
</dbReference>
<evidence type="ECO:0000256" key="3">
    <source>
        <dbReference type="ARBA" id="ARBA00004586"/>
    </source>
</evidence>
<dbReference type="EMBL" id="UFAJ01000339">
    <property type="protein sequence ID" value="SSD60374.1"/>
    <property type="molecule type" value="Genomic_DNA"/>
</dbReference>
<dbReference type="GO" id="GO:0005789">
    <property type="term" value="C:endoplasmic reticulum membrane"/>
    <property type="evidence" value="ECO:0007669"/>
    <property type="project" value="UniProtKB-SubCell"/>
</dbReference>
<dbReference type="InterPro" id="IPR006896">
    <property type="entry name" value="Sec23/24_trunk_dom"/>
</dbReference>
<gene>
    <name evidence="18" type="ORF">SCODWIG_02135</name>
</gene>
<evidence type="ECO:0000256" key="12">
    <source>
        <dbReference type="SAM" id="MobiDB-lite"/>
    </source>
</evidence>
<dbReference type="Proteomes" id="UP000262825">
    <property type="component" value="Unassembled WGS sequence"/>
</dbReference>
<reference evidence="19" key="1">
    <citation type="submission" date="2018-06" db="EMBL/GenBank/DDBJ databases">
        <authorList>
            <person name="Guldener U."/>
        </authorList>
    </citation>
    <scope>NUCLEOTIDE SEQUENCE [LARGE SCALE GENOMIC DNA]</scope>
    <source>
        <strain evidence="19">UTAD17</strain>
    </source>
</reference>
<accession>A0A376B7B5</accession>
<feature type="domain" description="Sec23/Sec24 beta-sandwich" evidence="17">
    <location>
        <begin position="551"/>
        <end position="633"/>
    </location>
</feature>
<keyword evidence="6" id="KW-0963">Cytoplasm</keyword>
<dbReference type="Gene3D" id="2.60.40.1670">
    <property type="entry name" value="beta-sandwich domain of Sec23/24"/>
    <property type="match status" value="1"/>
</dbReference>
<comment type="subcellular location">
    <subcellularLocation>
        <location evidence="2">Cytoplasm</location>
    </subcellularLocation>
    <subcellularLocation>
        <location evidence="3">Endoplasmic reticulum membrane</location>
    </subcellularLocation>
    <subcellularLocation>
        <location evidence="1">Golgi apparatus membrane</location>
    </subcellularLocation>
</comment>
<dbReference type="GO" id="GO:0000149">
    <property type="term" value="F:SNARE binding"/>
    <property type="evidence" value="ECO:0007669"/>
    <property type="project" value="TreeGrafter"/>
</dbReference>
<keyword evidence="5" id="KW-0813">Transport</keyword>
<dbReference type="GO" id="GO:0070971">
    <property type="term" value="C:endoplasmic reticulum exit site"/>
    <property type="evidence" value="ECO:0007669"/>
    <property type="project" value="TreeGrafter"/>
</dbReference>
<evidence type="ECO:0000256" key="1">
    <source>
        <dbReference type="ARBA" id="ARBA00004394"/>
    </source>
</evidence>
<dbReference type="SUPFAM" id="SSF82754">
    <property type="entry name" value="C-terminal, gelsolin-like domain of Sec23/24"/>
    <property type="match status" value="1"/>
</dbReference>
<evidence type="ECO:0000259" key="16">
    <source>
        <dbReference type="Pfam" id="PF04815"/>
    </source>
</evidence>
<evidence type="ECO:0000259" key="17">
    <source>
        <dbReference type="Pfam" id="PF08033"/>
    </source>
</evidence>
<feature type="domain" description="Sec23/Sec24 helical" evidence="16">
    <location>
        <begin position="644"/>
        <end position="746"/>
    </location>
</feature>
<dbReference type="InterPro" id="IPR036180">
    <property type="entry name" value="Gelsolin-like_dom_sf"/>
</dbReference>
<dbReference type="SUPFAM" id="SSF82919">
    <property type="entry name" value="Zn-finger domain of Sec23/24"/>
    <property type="match status" value="1"/>
</dbReference>
<sequence>MSGHRKRVYPKAQFDYSNPATISGGVPPPQVPGQQVPFQPQVSQQQFMTPIQQQLNNQIDQTTQQVANMNLYGNKDGNFAPQYNINAGSPVIPQQQQIPLPPQQEALQHSGTTFGKPMNQLYPVDLLTELPPPITDLELPPPPLVVPNNKVLYPSDTVNKCTDYLRCTLNAIPKTNALLKKSKLPFALVIRPFTELDDDDEEIPINTDTVLVRCRRCRCYLNPFVTLIQDGRRWRCNFCNLANDFPLVDNTNFATQILPQRPEMFYSVVDHLAPPQYSVRAPPPSVYCFILDCSHNAIKNGLLATSARTILESLDSLPNRDDRTRIAILCVDNALHYFSVPTDDDDGDDDADADADGDDNQEKNEKDNIKMLDVGDLTEPFLPLPESLLVPLLQCRSNLEKLLNAIPEIFQFNISPKFALAPALRAARNMIKHIGGKIIVCSSTLPNTDDEGALKPRSETGLANTKKEASTLLTPQSGFYKSFTIDCNKSQITIDLFLASDTYIDVATQSNLARYTAGQTHFYPGWSATNLSDVTKFTKEFSKHITMDLSMEAVVRARGTSGLKMSGFYGHFFNRSSDLCAFPTVPRDQAYVFEVSIEETIVKEYCYFQVACLMSSNAADRRIRVITIALPTTDNIGQVYASADQLALTKYFAVKAVHNVISTGFEETREYLDKQVQDILSTYKGENVVSNTAGGAPLRLCANLRMLPLLMHALTKNMAFRKGVVPSDHRAAALNNLESIPLENLIKSIYPTVYSLHDMPDEAGLPEEESGEILLPQPINATMSLFEKYGLYLMDTNNELFLWVGGDSVNELIMDVFGTPNIFEIPIGKNELPALENSEFNTRVRNIVSKIRESSDVVTYKNLYIVRGAGISEPVDHPSARELSSLRLWVGSYLVEDKVLNTLSYREYLQTLKNKITK</sequence>
<evidence type="ECO:0000256" key="7">
    <source>
        <dbReference type="ARBA" id="ARBA00022824"/>
    </source>
</evidence>
<dbReference type="GO" id="GO:0006886">
    <property type="term" value="P:intracellular protein transport"/>
    <property type="evidence" value="ECO:0007669"/>
    <property type="project" value="InterPro"/>
</dbReference>
<dbReference type="GO" id="GO:0090110">
    <property type="term" value="P:COPII-coated vesicle cargo loading"/>
    <property type="evidence" value="ECO:0007669"/>
    <property type="project" value="TreeGrafter"/>
</dbReference>
<dbReference type="SUPFAM" id="SSF81811">
    <property type="entry name" value="Helical domain of Sec23/24"/>
    <property type="match status" value="1"/>
</dbReference>
<dbReference type="InterPro" id="IPR036174">
    <property type="entry name" value="Znf_Sec23_Sec24_sf"/>
</dbReference>
<dbReference type="GO" id="GO:0008270">
    <property type="term" value="F:zinc ion binding"/>
    <property type="evidence" value="ECO:0007669"/>
    <property type="project" value="InterPro"/>
</dbReference>
<evidence type="ECO:0000259" key="13">
    <source>
        <dbReference type="Pfam" id="PF00626"/>
    </source>
</evidence>
<evidence type="ECO:0000313" key="18">
    <source>
        <dbReference type="EMBL" id="SSD60374.1"/>
    </source>
</evidence>
<feature type="region of interest" description="Disordered" evidence="12">
    <location>
        <begin position="341"/>
        <end position="368"/>
    </location>
</feature>
<keyword evidence="9" id="KW-0653">Protein transport</keyword>
<dbReference type="AlphaFoldDB" id="A0A376B7B5"/>
<dbReference type="Pfam" id="PF04815">
    <property type="entry name" value="Sec23_helical"/>
    <property type="match status" value="1"/>
</dbReference>
<feature type="domain" description="Zinc finger Sec23/Sec24-type" evidence="14">
    <location>
        <begin position="212"/>
        <end position="246"/>
    </location>
</feature>
<name>A0A376B7B5_9ASCO</name>
<evidence type="ECO:0000259" key="14">
    <source>
        <dbReference type="Pfam" id="PF04810"/>
    </source>
</evidence>
<dbReference type="PANTHER" id="PTHR13803">
    <property type="entry name" value="SEC24-RELATED PROTEIN"/>
    <property type="match status" value="1"/>
</dbReference>
<dbReference type="Gene3D" id="3.40.20.10">
    <property type="entry name" value="Severin"/>
    <property type="match status" value="1"/>
</dbReference>
<dbReference type="Pfam" id="PF04811">
    <property type="entry name" value="Sec23_trunk"/>
    <property type="match status" value="1"/>
</dbReference>
<dbReference type="PANTHER" id="PTHR13803:SF39">
    <property type="entry name" value="SECRETORY 24AB, ISOFORM A"/>
    <property type="match status" value="1"/>
</dbReference>
<evidence type="ECO:0000256" key="5">
    <source>
        <dbReference type="ARBA" id="ARBA00022448"/>
    </source>
</evidence>
<dbReference type="InterPro" id="IPR006895">
    <property type="entry name" value="Znf_Sec23_Sec24"/>
</dbReference>
<keyword evidence="19" id="KW-1185">Reference proteome</keyword>
<comment type="similarity">
    <text evidence="4">Belongs to the SEC23/SEC24 family. SEC24 subfamily.</text>
</comment>
<dbReference type="Pfam" id="PF08033">
    <property type="entry name" value="Sec23_BS"/>
    <property type="match status" value="1"/>
</dbReference>
<evidence type="ECO:0000256" key="8">
    <source>
        <dbReference type="ARBA" id="ARBA00022892"/>
    </source>
</evidence>
<keyword evidence="10" id="KW-0333">Golgi apparatus</keyword>
<keyword evidence="7" id="KW-0256">Endoplasmic reticulum</keyword>
<dbReference type="SUPFAM" id="SSF81995">
    <property type="entry name" value="beta-sandwich domain of Sec23/24"/>
    <property type="match status" value="1"/>
</dbReference>
<evidence type="ECO:0000256" key="11">
    <source>
        <dbReference type="ARBA" id="ARBA00023136"/>
    </source>
</evidence>
<dbReference type="InterPro" id="IPR029006">
    <property type="entry name" value="ADF-H/Gelsolin-like_dom_sf"/>
</dbReference>
<dbReference type="VEuPathDB" id="FungiDB:SCODWIG_02135"/>
<dbReference type="Gene3D" id="1.20.120.730">
    <property type="entry name" value="Sec23/Sec24 helical domain"/>
    <property type="match status" value="1"/>
</dbReference>
<dbReference type="InterPro" id="IPR050550">
    <property type="entry name" value="SEC23_SEC24_subfamily"/>
</dbReference>
<dbReference type="SUPFAM" id="SSF53300">
    <property type="entry name" value="vWA-like"/>
    <property type="match status" value="1"/>
</dbReference>
<keyword evidence="8" id="KW-0931">ER-Golgi transport</keyword>
<feature type="domain" description="Gelsolin-like" evidence="13">
    <location>
        <begin position="775"/>
        <end position="847"/>
    </location>
</feature>
<evidence type="ECO:0000259" key="15">
    <source>
        <dbReference type="Pfam" id="PF04811"/>
    </source>
</evidence>
<evidence type="ECO:0000256" key="2">
    <source>
        <dbReference type="ARBA" id="ARBA00004496"/>
    </source>
</evidence>
<dbReference type="GO" id="GO:0030127">
    <property type="term" value="C:COPII vesicle coat"/>
    <property type="evidence" value="ECO:0007669"/>
    <property type="project" value="InterPro"/>
</dbReference>
<dbReference type="InterPro" id="IPR006900">
    <property type="entry name" value="Sec23/24_helical_dom"/>
</dbReference>
<feature type="domain" description="Sec23/Sec24 trunk" evidence="15">
    <location>
        <begin position="282"/>
        <end position="545"/>
    </location>
</feature>
<dbReference type="InterPro" id="IPR007123">
    <property type="entry name" value="Gelsolin-like_dom"/>
</dbReference>
<keyword evidence="11" id="KW-0472">Membrane</keyword>
<evidence type="ECO:0000256" key="4">
    <source>
        <dbReference type="ARBA" id="ARBA00008334"/>
    </source>
</evidence>
<evidence type="ECO:0000256" key="6">
    <source>
        <dbReference type="ARBA" id="ARBA00022490"/>
    </source>
</evidence>
<feature type="compositionally biased region" description="Acidic residues" evidence="12">
    <location>
        <begin position="342"/>
        <end position="359"/>
    </location>
</feature>
<proteinExistence type="inferred from homology"/>
<dbReference type="GO" id="GO:0000139">
    <property type="term" value="C:Golgi membrane"/>
    <property type="evidence" value="ECO:0007669"/>
    <property type="project" value="UniProtKB-SubCell"/>
</dbReference>
<organism evidence="18 19">
    <name type="scientific">Saccharomycodes ludwigii</name>
    <dbReference type="NCBI Taxonomy" id="36035"/>
    <lineage>
        <taxon>Eukaryota</taxon>
        <taxon>Fungi</taxon>
        <taxon>Dikarya</taxon>
        <taxon>Ascomycota</taxon>
        <taxon>Saccharomycotina</taxon>
        <taxon>Saccharomycetes</taxon>
        <taxon>Saccharomycodales</taxon>
        <taxon>Saccharomycodaceae</taxon>
        <taxon>Saccharomycodes</taxon>
    </lineage>
</organism>
<dbReference type="InterPro" id="IPR036175">
    <property type="entry name" value="Sec23/24_helical_dom_sf"/>
</dbReference>
<dbReference type="InterPro" id="IPR012990">
    <property type="entry name" value="Beta-sandwich_Sec23_24"/>
</dbReference>
<dbReference type="FunFam" id="3.40.20.10:FF:000049">
    <property type="entry name" value="Vesicle coat component"/>
    <property type="match status" value="1"/>
</dbReference>